<keyword evidence="4" id="KW-1185">Reference proteome</keyword>
<feature type="domain" description="UspA" evidence="2">
    <location>
        <begin position="4"/>
        <end position="145"/>
    </location>
</feature>
<evidence type="ECO:0000313" key="3">
    <source>
        <dbReference type="EMBL" id="RNL39452.1"/>
    </source>
</evidence>
<accession>A0A3N0AX51</accession>
<dbReference type="InterPro" id="IPR006016">
    <property type="entry name" value="UspA"/>
</dbReference>
<gene>
    <name evidence="3" type="ORF">DMP06_07465</name>
</gene>
<dbReference type="OrthoDB" id="4273874at2"/>
<comment type="similarity">
    <text evidence="1">Belongs to the universal stress protein A family.</text>
</comment>
<dbReference type="PANTHER" id="PTHR46268:SF6">
    <property type="entry name" value="UNIVERSAL STRESS PROTEIN UP12"/>
    <property type="match status" value="1"/>
</dbReference>
<dbReference type="EMBL" id="QIBX01000012">
    <property type="protein sequence ID" value="RNL39452.1"/>
    <property type="molecule type" value="Genomic_DNA"/>
</dbReference>
<dbReference type="PRINTS" id="PR01438">
    <property type="entry name" value="UNVRSLSTRESS"/>
</dbReference>
<proteinExistence type="inferred from homology"/>
<dbReference type="RefSeq" id="WP_123209113.1">
    <property type="nucleotide sequence ID" value="NZ_JBHTHO010000007.1"/>
</dbReference>
<dbReference type="Gene3D" id="3.40.50.620">
    <property type="entry name" value="HUPs"/>
    <property type="match status" value="1"/>
</dbReference>
<evidence type="ECO:0000259" key="2">
    <source>
        <dbReference type="Pfam" id="PF00582"/>
    </source>
</evidence>
<dbReference type="CDD" id="cd00293">
    <property type="entry name" value="USP-like"/>
    <property type="match status" value="1"/>
</dbReference>
<evidence type="ECO:0000256" key="1">
    <source>
        <dbReference type="ARBA" id="ARBA00008791"/>
    </source>
</evidence>
<dbReference type="InterPro" id="IPR014729">
    <property type="entry name" value="Rossmann-like_a/b/a_fold"/>
</dbReference>
<name>A0A3N0AX51_9ACTN</name>
<protein>
    <submittedName>
        <fullName evidence="3">Universal stress protein</fullName>
    </submittedName>
</protein>
<reference evidence="4" key="1">
    <citation type="submission" date="2018-05" db="EMBL/GenBank/DDBJ databases">
        <title>Genome Sequencing of selected type strains of the family Eggerthellaceae.</title>
        <authorList>
            <person name="Danylec N."/>
            <person name="Stoll D.A."/>
            <person name="Doetsch A."/>
            <person name="Huch M."/>
        </authorList>
    </citation>
    <scope>NUCLEOTIDE SEQUENCE [LARGE SCALE GENOMIC DNA]</scope>
    <source>
        <strain evidence="4">DSM 24851</strain>
    </source>
</reference>
<sequence>MALKKILVAYDGSECGKKALAQAGDIAGLDQSIEVDVVNVVAVPLLSDDQMTSFASILNMMEKDAWELLDAAVAILDENGAGDNTVQELLVKGTDPAREIAKLVDKEDYDLIIVGSRGLSGWKEFMGSVSHKLLGEVAVPVLVVK</sequence>
<comment type="caution">
    <text evidence="3">The sequence shown here is derived from an EMBL/GenBank/DDBJ whole genome shotgun (WGS) entry which is preliminary data.</text>
</comment>
<dbReference type="PANTHER" id="PTHR46268">
    <property type="entry name" value="STRESS RESPONSE PROTEIN NHAX"/>
    <property type="match status" value="1"/>
</dbReference>
<dbReference type="Pfam" id="PF00582">
    <property type="entry name" value="Usp"/>
    <property type="match status" value="1"/>
</dbReference>
<dbReference type="SUPFAM" id="SSF52402">
    <property type="entry name" value="Adenine nucleotide alpha hydrolases-like"/>
    <property type="match status" value="1"/>
</dbReference>
<dbReference type="Proteomes" id="UP000269591">
    <property type="component" value="Unassembled WGS sequence"/>
</dbReference>
<dbReference type="AlphaFoldDB" id="A0A3N0AX51"/>
<dbReference type="InterPro" id="IPR006015">
    <property type="entry name" value="Universal_stress_UspA"/>
</dbReference>
<evidence type="ECO:0000313" key="4">
    <source>
        <dbReference type="Proteomes" id="UP000269591"/>
    </source>
</evidence>
<organism evidence="3 4">
    <name type="scientific">Slackia equolifaciens</name>
    <dbReference type="NCBI Taxonomy" id="498718"/>
    <lineage>
        <taxon>Bacteria</taxon>
        <taxon>Bacillati</taxon>
        <taxon>Actinomycetota</taxon>
        <taxon>Coriobacteriia</taxon>
        <taxon>Eggerthellales</taxon>
        <taxon>Eggerthellaceae</taxon>
        <taxon>Slackia</taxon>
    </lineage>
</organism>